<accession>A0A2T4DR71</accession>
<sequence>MPFDKESAIEAAKKSSRKGVPNKATSELREKISTILTDQWENVLSDLQSLSPKDRIDVWLRLLEYSIPKLQRNEIIDATTIEAMAMMTPEQRRIEILKLKSQINNK</sequence>
<reference evidence="2 3" key="1">
    <citation type="submission" date="2018-03" db="EMBL/GenBank/DDBJ databases">
        <title>Cross-interface Injection: A General Nanoliter Liquid Handling Method Applied to Single Cells Genome Amplification Automated Nanoliter Liquid Handling Applied to Single Cell Multiple Displacement Amplification.</title>
        <authorList>
            <person name="Yun J."/>
            <person name="Xu P."/>
            <person name="Xu J."/>
            <person name="Dai X."/>
            <person name="Wang Y."/>
            <person name="Zheng X."/>
            <person name="Cao C."/>
            <person name="Yi Q."/>
            <person name="Zhu Y."/>
            <person name="Wang L."/>
            <person name="Dong Z."/>
            <person name="Huang Y."/>
            <person name="Huang L."/>
            <person name="Du W."/>
        </authorList>
    </citation>
    <scope>NUCLEOTIDE SEQUENCE [LARGE SCALE GENOMIC DNA]</scope>
    <source>
        <strain evidence="2 3">Z-D1-2</strain>
    </source>
</reference>
<comment type="caution">
    <text evidence="2">The sequence shown here is derived from an EMBL/GenBank/DDBJ whole genome shotgun (WGS) entry which is preliminary data.</text>
</comment>
<name>A0A2T4DR71_9BACT</name>
<dbReference type="AlphaFoldDB" id="A0A2T4DR71"/>
<protein>
    <submittedName>
        <fullName evidence="2">Uncharacterized protein</fullName>
    </submittedName>
</protein>
<gene>
    <name evidence="2" type="ORF">C9994_07930</name>
</gene>
<feature type="region of interest" description="Disordered" evidence="1">
    <location>
        <begin position="1"/>
        <end position="25"/>
    </location>
</feature>
<feature type="compositionally biased region" description="Basic and acidic residues" evidence="1">
    <location>
        <begin position="1"/>
        <end position="13"/>
    </location>
</feature>
<proteinExistence type="predicted"/>
<dbReference type="Proteomes" id="UP000240608">
    <property type="component" value="Unassembled WGS sequence"/>
</dbReference>
<evidence type="ECO:0000313" key="3">
    <source>
        <dbReference type="Proteomes" id="UP000240608"/>
    </source>
</evidence>
<organism evidence="2 3">
    <name type="scientific">Marivirga lumbricoides</name>
    <dbReference type="NCBI Taxonomy" id="1046115"/>
    <lineage>
        <taxon>Bacteria</taxon>
        <taxon>Pseudomonadati</taxon>
        <taxon>Bacteroidota</taxon>
        <taxon>Cytophagia</taxon>
        <taxon>Cytophagales</taxon>
        <taxon>Marivirgaceae</taxon>
        <taxon>Marivirga</taxon>
    </lineage>
</organism>
<dbReference type="EMBL" id="PYVU01000056">
    <property type="protein sequence ID" value="PTB96324.1"/>
    <property type="molecule type" value="Genomic_DNA"/>
</dbReference>
<evidence type="ECO:0000256" key="1">
    <source>
        <dbReference type="SAM" id="MobiDB-lite"/>
    </source>
</evidence>
<evidence type="ECO:0000313" key="2">
    <source>
        <dbReference type="EMBL" id="PTB96324.1"/>
    </source>
</evidence>